<evidence type="ECO:0000313" key="4">
    <source>
        <dbReference type="Proteomes" id="UP001141806"/>
    </source>
</evidence>
<name>A0A9Q0JYN4_9MAGN</name>
<keyword evidence="4" id="KW-1185">Reference proteome</keyword>
<evidence type="ECO:0000256" key="1">
    <source>
        <dbReference type="SAM" id="MobiDB-lite"/>
    </source>
</evidence>
<dbReference type="Pfam" id="PF23156">
    <property type="entry name" value="DUF7054"/>
    <property type="match status" value="1"/>
</dbReference>
<comment type="caution">
    <text evidence="3">The sequence shown here is derived from an EMBL/GenBank/DDBJ whole genome shotgun (WGS) entry which is preliminary data.</text>
</comment>
<dbReference type="OrthoDB" id="651546at2759"/>
<dbReference type="InterPro" id="IPR040358">
    <property type="entry name" value="At4g22758-like"/>
</dbReference>
<reference evidence="3" key="1">
    <citation type="journal article" date="2023" name="Plant J.">
        <title>The genome of the king protea, Protea cynaroides.</title>
        <authorList>
            <person name="Chang J."/>
            <person name="Duong T.A."/>
            <person name="Schoeman C."/>
            <person name="Ma X."/>
            <person name="Roodt D."/>
            <person name="Barker N."/>
            <person name="Li Z."/>
            <person name="Van de Peer Y."/>
            <person name="Mizrachi E."/>
        </authorList>
    </citation>
    <scope>NUCLEOTIDE SEQUENCE</scope>
    <source>
        <tissue evidence="3">Young leaves</tissue>
    </source>
</reference>
<organism evidence="3 4">
    <name type="scientific">Protea cynaroides</name>
    <dbReference type="NCBI Taxonomy" id="273540"/>
    <lineage>
        <taxon>Eukaryota</taxon>
        <taxon>Viridiplantae</taxon>
        <taxon>Streptophyta</taxon>
        <taxon>Embryophyta</taxon>
        <taxon>Tracheophyta</taxon>
        <taxon>Spermatophyta</taxon>
        <taxon>Magnoliopsida</taxon>
        <taxon>Proteales</taxon>
        <taxon>Proteaceae</taxon>
        <taxon>Protea</taxon>
    </lineage>
</organism>
<dbReference type="EMBL" id="JAMYWD010000011">
    <property type="protein sequence ID" value="KAJ4954978.1"/>
    <property type="molecule type" value="Genomic_DNA"/>
</dbReference>
<dbReference type="AlphaFoldDB" id="A0A9Q0JYN4"/>
<evidence type="ECO:0000313" key="3">
    <source>
        <dbReference type="EMBL" id="KAJ4954978.1"/>
    </source>
</evidence>
<dbReference type="PANTHER" id="PTHR33270:SF7">
    <property type="entry name" value="SNRNP25 UBIQUITIN-LIKE DOMAIN-CONTAINING PROTEIN"/>
    <property type="match status" value="1"/>
</dbReference>
<feature type="domain" description="DUF7054" evidence="2">
    <location>
        <begin position="63"/>
        <end position="147"/>
    </location>
</feature>
<feature type="compositionally biased region" description="Polar residues" evidence="1">
    <location>
        <begin position="15"/>
        <end position="25"/>
    </location>
</feature>
<sequence length="169" mass="19157">MSSSKSLVRQKFNSFHGNLPTTTDEFPQMHRPKTHPELPRRIRSLFEAFAPGNSTSLENNYHKLTKILLHVTIDRSLGPVHVLLSSESTVGDLIKAALDVYLKEKRRPLLIETDPHCFELHYSQFALESLNPSEKLMNLGSRNFFLCSKQTNPVNSSVLNQEKKAAADK</sequence>
<dbReference type="PANTHER" id="PTHR33270">
    <property type="entry name" value="BNAC05G50380D PROTEIN"/>
    <property type="match status" value="1"/>
</dbReference>
<proteinExistence type="predicted"/>
<feature type="region of interest" description="Disordered" evidence="1">
    <location>
        <begin position="15"/>
        <end position="37"/>
    </location>
</feature>
<accession>A0A9Q0JYN4</accession>
<evidence type="ECO:0000259" key="2">
    <source>
        <dbReference type="Pfam" id="PF23156"/>
    </source>
</evidence>
<dbReference type="Proteomes" id="UP001141806">
    <property type="component" value="Unassembled WGS sequence"/>
</dbReference>
<dbReference type="InterPro" id="IPR055482">
    <property type="entry name" value="DUF7054"/>
</dbReference>
<protein>
    <recommendedName>
        <fullName evidence="2">DUF7054 domain-containing protein</fullName>
    </recommendedName>
</protein>
<gene>
    <name evidence="3" type="ORF">NE237_011761</name>
</gene>